<dbReference type="InterPro" id="IPR050061">
    <property type="entry name" value="MurCDEF_pg_biosynth"/>
</dbReference>
<dbReference type="GO" id="GO:0051301">
    <property type="term" value="P:cell division"/>
    <property type="evidence" value="ECO:0007669"/>
    <property type="project" value="UniProtKB-KW"/>
</dbReference>
<dbReference type="AlphaFoldDB" id="A0A1F8F9R2"/>
<evidence type="ECO:0000259" key="9">
    <source>
        <dbReference type="Pfam" id="PF01225"/>
    </source>
</evidence>
<dbReference type="InterPro" id="IPR036565">
    <property type="entry name" value="Mur-like_cat_sf"/>
</dbReference>
<accession>A0A1F8F9R2</accession>
<evidence type="ECO:0000256" key="2">
    <source>
        <dbReference type="ARBA" id="ARBA00022618"/>
    </source>
</evidence>
<evidence type="ECO:0000259" key="10">
    <source>
        <dbReference type="Pfam" id="PF02875"/>
    </source>
</evidence>
<dbReference type="InterPro" id="IPR036615">
    <property type="entry name" value="Mur_ligase_C_dom_sf"/>
</dbReference>
<organism evidence="12 13">
    <name type="scientific">Candidatus Yanofskybacteria bacterium RIFCSPHIGHO2_02_FULL_39_10</name>
    <dbReference type="NCBI Taxonomy" id="1802674"/>
    <lineage>
        <taxon>Bacteria</taxon>
        <taxon>Candidatus Yanofskyibacteriota</taxon>
    </lineage>
</organism>
<dbReference type="Gene3D" id="3.40.50.720">
    <property type="entry name" value="NAD(P)-binding Rossmann-like Domain"/>
    <property type="match status" value="1"/>
</dbReference>
<dbReference type="Gene3D" id="3.90.190.20">
    <property type="entry name" value="Mur ligase, C-terminal domain"/>
    <property type="match status" value="1"/>
</dbReference>
<dbReference type="GO" id="GO:0016881">
    <property type="term" value="F:acid-amino acid ligase activity"/>
    <property type="evidence" value="ECO:0007669"/>
    <property type="project" value="InterPro"/>
</dbReference>
<keyword evidence="2" id="KW-0132">Cell division</keyword>
<sequence length="481" mass="53808">MTSKLRKIYFLGIGGIAMANLACLLKKKGYLVSGSDIDTFGPSAELLKTHKISYFKDHNPSHIKLFKPDITVIGNAIQRGNPSLEYVLNNRLLYCSMPEIIKTQLLLNKKPIVITGTSGKTTTTALATWILYKAGLKPTALVGGIMKNLNSGFLNGNGEYVVLEGDEYNSSFYDSSPKFMHYLPYIGLINNIQPDHLDIYGSIEEIIKAFRKLPRLIPEKGLLVMNANDKNSMSLKNDAKSKIETFGQGGSVMAKNIKTDSVGLDFNLYYKNKLLGKIKTKLLGKHNVENILAASAIALNVGISFKKIAEAMATFEGVKRRLEVIYDKNKIKIIDDFAHNPDKVLASLSALRSHFPKHQIVAIFEPRTGSSRRKFFQNIYPPSFKPADLVYIAEPYKKSALDKREVFSSRQLVSDLNKNSTEAYALATADDIITHIKTNRLKTTASFRSFQRRRKTFPTIFCVMTSGGFDDIHQKLISLFK</sequence>
<proteinExistence type="predicted"/>
<dbReference type="InterPro" id="IPR013221">
    <property type="entry name" value="Mur_ligase_cen"/>
</dbReference>
<dbReference type="SUPFAM" id="SSF53244">
    <property type="entry name" value="MurD-like peptide ligases, peptide-binding domain"/>
    <property type="match status" value="1"/>
</dbReference>
<dbReference type="PANTHER" id="PTHR43445">
    <property type="entry name" value="UDP-N-ACETYLMURAMATE--L-ALANINE LIGASE-RELATED"/>
    <property type="match status" value="1"/>
</dbReference>
<evidence type="ECO:0000256" key="1">
    <source>
        <dbReference type="ARBA" id="ARBA00022598"/>
    </source>
</evidence>
<evidence type="ECO:0008006" key="14">
    <source>
        <dbReference type="Google" id="ProtNLM"/>
    </source>
</evidence>
<dbReference type="InterPro" id="IPR000713">
    <property type="entry name" value="Mur_ligase_N"/>
</dbReference>
<feature type="domain" description="Mur ligase central" evidence="11">
    <location>
        <begin position="114"/>
        <end position="298"/>
    </location>
</feature>
<keyword evidence="6" id="KW-0573">Peptidoglycan synthesis</keyword>
<reference evidence="12 13" key="1">
    <citation type="journal article" date="2016" name="Nat. Commun.">
        <title>Thousands of microbial genomes shed light on interconnected biogeochemical processes in an aquifer system.</title>
        <authorList>
            <person name="Anantharaman K."/>
            <person name="Brown C.T."/>
            <person name="Hug L.A."/>
            <person name="Sharon I."/>
            <person name="Castelle C.J."/>
            <person name="Probst A.J."/>
            <person name="Thomas B.C."/>
            <person name="Singh A."/>
            <person name="Wilkins M.J."/>
            <person name="Karaoz U."/>
            <person name="Brodie E.L."/>
            <person name="Williams K.H."/>
            <person name="Hubbard S.S."/>
            <person name="Banfield J.F."/>
        </authorList>
    </citation>
    <scope>NUCLEOTIDE SEQUENCE [LARGE SCALE GENOMIC DNA]</scope>
</reference>
<evidence type="ECO:0000313" key="13">
    <source>
        <dbReference type="Proteomes" id="UP000178908"/>
    </source>
</evidence>
<keyword evidence="5" id="KW-0133">Cell shape</keyword>
<keyword evidence="4" id="KW-0067">ATP-binding</keyword>
<evidence type="ECO:0000256" key="5">
    <source>
        <dbReference type="ARBA" id="ARBA00022960"/>
    </source>
</evidence>
<dbReference type="Pfam" id="PF02875">
    <property type="entry name" value="Mur_ligase_C"/>
    <property type="match status" value="1"/>
</dbReference>
<dbReference type="Pfam" id="PF08245">
    <property type="entry name" value="Mur_ligase_M"/>
    <property type="match status" value="1"/>
</dbReference>
<gene>
    <name evidence="12" type="ORF">A3C61_00460</name>
</gene>
<keyword evidence="3" id="KW-0547">Nucleotide-binding</keyword>
<evidence type="ECO:0000256" key="8">
    <source>
        <dbReference type="ARBA" id="ARBA00023316"/>
    </source>
</evidence>
<evidence type="ECO:0000256" key="4">
    <source>
        <dbReference type="ARBA" id="ARBA00022840"/>
    </source>
</evidence>
<evidence type="ECO:0000256" key="7">
    <source>
        <dbReference type="ARBA" id="ARBA00023306"/>
    </source>
</evidence>
<comment type="caution">
    <text evidence="12">The sequence shown here is derived from an EMBL/GenBank/DDBJ whole genome shotgun (WGS) entry which is preliminary data.</text>
</comment>
<dbReference type="GO" id="GO:0005524">
    <property type="term" value="F:ATP binding"/>
    <property type="evidence" value="ECO:0007669"/>
    <property type="project" value="UniProtKB-KW"/>
</dbReference>
<dbReference type="PANTHER" id="PTHR43445:SF5">
    <property type="entry name" value="UDP-N-ACETYLMURAMATE--L-ALANYL-GAMMA-D-GLUTAMYL-MESO-2,6-DIAMINOHEPTANDIOATE LIGASE"/>
    <property type="match status" value="1"/>
</dbReference>
<evidence type="ECO:0000256" key="3">
    <source>
        <dbReference type="ARBA" id="ARBA00022741"/>
    </source>
</evidence>
<evidence type="ECO:0000313" key="12">
    <source>
        <dbReference type="EMBL" id="OGN08999.1"/>
    </source>
</evidence>
<dbReference type="EMBL" id="MGJO01000034">
    <property type="protein sequence ID" value="OGN08999.1"/>
    <property type="molecule type" value="Genomic_DNA"/>
</dbReference>
<dbReference type="GO" id="GO:0071555">
    <property type="term" value="P:cell wall organization"/>
    <property type="evidence" value="ECO:0007669"/>
    <property type="project" value="UniProtKB-KW"/>
</dbReference>
<protein>
    <recommendedName>
        <fullName evidence="14">UDP-N-acetylmuramate--L-alanine ligase</fullName>
    </recommendedName>
</protein>
<keyword evidence="7" id="KW-0131">Cell cycle</keyword>
<keyword evidence="8" id="KW-0961">Cell wall biogenesis/degradation</keyword>
<dbReference type="Gene3D" id="3.40.1190.10">
    <property type="entry name" value="Mur-like, catalytic domain"/>
    <property type="match status" value="1"/>
</dbReference>
<dbReference type="InterPro" id="IPR004101">
    <property type="entry name" value="Mur_ligase_C"/>
</dbReference>
<evidence type="ECO:0000256" key="6">
    <source>
        <dbReference type="ARBA" id="ARBA00022984"/>
    </source>
</evidence>
<evidence type="ECO:0000259" key="11">
    <source>
        <dbReference type="Pfam" id="PF08245"/>
    </source>
</evidence>
<name>A0A1F8F9R2_9BACT</name>
<dbReference type="SUPFAM" id="SSF53623">
    <property type="entry name" value="MurD-like peptide ligases, catalytic domain"/>
    <property type="match status" value="1"/>
</dbReference>
<dbReference type="Pfam" id="PF01225">
    <property type="entry name" value="Mur_ligase"/>
    <property type="match status" value="1"/>
</dbReference>
<feature type="domain" description="Mur ligase C-terminal" evidence="10">
    <location>
        <begin position="320"/>
        <end position="433"/>
    </location>
</feature>
<dbReference type="Proteomes" id="UP000178908">
    <property type="component" value="Unassembled WGS sequence"/>
</dbReference>
<feature type="domain" description="Mur ligase N-terminal catalytic" evidence="9">
    <location>
        <begin position="7"/>
        <end position="101"/>
    </location>
</feature>
<dbReference type="GO" id="GO:0009252">
    <property type="term" value="P:peptidoglycan biosynthetic process"/>
    <property type="evidence" value="ECO:0007669"/>
    <property type="project" value="UniProtKB-KW"/>
</dbReference>
<dbReference type="SUPFAM" id="SSF51984">
    <property type="entry name" value="MurCD N-terminal domain"/>
    <property type="match status" value="1"/>
</dbReference>
<keyword evidence="1" id="KW-0436">Ligase</keyword>
<dbReference type="GO" id="GO:0008360">
    <property type="term" value="P:regulation of cell shape"/>
    <property type="evidence" value="ECO:0007669"/>
    <property type="project" value="UniProtKB-KW"/>
</dbReference>